<organism evidence="3 4">
    <name type="scientific">Paenirhodobacter populi</name>
    <dbReference type="NCBI Taxonomy" id="2306993"/>
    <lineage>
        <taxon>Bacteria</taxon>
        <taxon>Pseudomonadati</taxon>
        <taxon>Pseudomonadota</taxon>
        <taxon>Alphaproteobacteria</taxon>
        <taxon>Rhodobacterales</taxon>
        <taxon>Rhodobacter group</taxon>
        <taxon>Paenirhodobacter</taxon>
    </lineage>
</organism>
<feature type="coiled-coil region" evidence="1">
    <location>
        <begin position="324"/>
        <end position="375"/>
    </location>
</feature>
<proteinExistence type="predicted"/>
<keyword evidence="4" id="KW-1185">Reference proteome</keyword>
<dbReference type="PANTHER" id="PTHR32309:SF31">
    <property type="entry name" value="CAPSULAR EXOPOLYSACCHARIDE FAMILY"/>
    <property type="match status" value="1"/>
</dbReference>
<keyword evidence="2" id="KW-0812">Transmembrane</keyword>
<feature type="transmembrane region" description="Helical" evidence="2">
    <location>
        <begin position="446"/>
        <end position="463"/>
    </location>
</feature>
<reference evidence="3 4" key="2">
    <citation type="submission" date="2019-01" db="EMBL/GenBank/DDBJ databases">
        <authorList>
            <person name="Li Y."/>
        </authorList>
    </citation>
    <scope>NUCLEOTIDE SEQUENCE [LARGE SCALE GENOMIC DNA]</scope>
    <source>
        <strain evidence="3 4">2D-5</strain>
    </source>
</reference>
<feature type="transmembrane region" description="Helical" evidence="2">
    <location>
        <begin position="16"/>
        <end position="37"/>
    </location>
</feature>
<gene>
    <name evidence="3" type="ORF">D2T33_16000</name>
</gene>
<reference evidence="3 4" key="1">
    <citation type="submission" date="2019-01" db="EMBL/GenBank/DDBJ databases">
        <title>Sinorhodobacter populi sp. nov. isolated from the symptomatic bark tissue of Populus euramericana canker.</title>
        <authorList>
            <person name="Xu G."/>
        </authorList>
    </citation>
    <scope>NUCLEOTIDE SEQUENCE [LARGE SCALE GENOMIC DNA]</scope>
    <source>
        <strain evidence="3 4">2D-5</strain>
    </source>
</reference>
<evidence type="ECO:0000256" key="2">
    <source>
        <dbReference type="SAM" id="Phobius"/>
    </source>
</evidence>
<dbReference type="PANTHER" id="PTHR32309">
    <property type="entry name" value="TYROSINE-PROTEIN KINASE"/>
    <property type="match status" value="1"/>
</dbReference>
<name>A0A443IQ46_9RHOB</name>
<dbReference type="AlphaFoldDB" id="A0A443IQ46"/>
<feature type="transmembrane region" description="Helical" evidence="2">
    <location>
        <begin position="414"/>
        <end position="440"/>
    </location>
</feature>
<protein>
    <submittedName>
        <fullName evidence="3">Lipopolysaccharide biosynthesis protein</fullName>
    </submittedName>
</protein>
<keyword evidence="1" id="KW-0175">Coiled coil</keyword>
<comment type="caution">
    <text evidence="3">The sequence shown here is derived from an EMBL/GenBank/DDBJ whole genome shotgun (WGS) entry which is preliminary data.</text>
</comment>
<dbReference type="EMBL" id="SAUW01000018">
    <property type="protein sequence ID" value="RWR08127.1"/>
    <property type="molecule type" value="Genomic_DNA"/>
</dbReference>
<evidence type="ECO:0000313" key="4">
    <source>
        <dbReference type="Proteomes" id="UP000285710"/>
    </source>
</evidence>
<dbReference type="Proteomes" id="UP000285710">
    <property type="component" value="Unassembled WGS sequence"/>
</dbReference>
<sequence length="514" mass="57211">MISELRFYLTLFWRRLPLFLLIFVPIAVGAILLALSLPPVYRAQMRLVVESSQIPGNLAQSTVDTPVQEQLELFQTRLMTRDNLLSIADQVRPFRDQATMSPDQIVQAMRAATVIRSTAGTRGQALVMTVSFDSQYPAATVRVLDAYLTFILNEDAQYRSQRAGQTQEFFQQEVDRLGMAMSEQGAKIVAFKNQNADALPDGLQYRRDLLLSLQDRVTQNDRERAGLEEQRQRLLQAYELTGRVTGSGAQLSPQEQRIQQLRDELSELESVYAPDSPRVVSLKRRIAQLETAFAASSGSQTPGESADPAKALLDAQTADIDARLKQLAEDHDRLQTQLTSVQEQIDRTPGNAVTLESLQRDYDNIQSQYNRATDSLARASTGERIETLSRGQRMSVVERATQPSVPIKPNRKQLVALGLFAGLAVATGALLALEFLSGTIHRSRDLVAGLGITPMVTIPMMRSNAEVRAIRMRRIGLSLLIGIVLPLLLWGIHTYYIPFDELARKVAGRIGIIL</sequence>
<keyword evidence="2" id="KW-1133">Transmembrane helix</keyword>
<dbReference type="InterPro" id="IPR050445">
    <property type="entry name" value="Bact_polysacc_biosynth/exp"/>
</dbReference>
<evidence type="ECO:0000256" key="1">
    <source>
        <dbReference type="SAM" id="Coils"/>
    </source>
</evidence>
<evidence type="ECO:0000313" key="3">
    <source>
        <dbReference type="EMBL" id="RWR08127.1"/>
    </source>
</evidence>
<feature type="transmembrane region" description="Helical" evidence="2">
    <location>
        <begin position="475"/>
        <end position="496"/>
    </location>
</feature>
<keyword evidence="2" id="KW-0472">Membrane</keyword>
<accession>A0A443IQ46</accession>
<dbReference type="RefSeq" id="WP_128270440.1">
    <property type="nucleotide sequence ID" value="NZ_SAUW01000018.1"/>
</dbReference>
<feature type="coiled-coil region" evidence="1">
    <location>
        <begin position="210"/>
        <end position="271"/>
    </location>
</feature>